<evidence type="ECO:0000313" key="5">
    <source>
        <dbReference type="Proteomes" id="UP000251281"/>
    </source>
</evidence>
<dbReference type="EMBL" id="PRLD01000009">
    <property type="protein sequence ID" value="RAW56744.1"/>
    <property type="molecule type" value="Genomic_DNA"/>
</dbReference>
<gene>
    <name evidence="4" type="ORF">C4N24_10000</name>
</gene>
<dbReference type="AlphaFoldDB" id="A0A329U6J0"/>
<reference evidence="4 5" key="1">
    <citation type="submission" date="2018-02" db="EMBL/GenBank/DDBJ databases">
        <title>Complete genome sequencing of Faecalibacterium prausnitzii strains isolated from the human gut.</title>
        <authorList>
            <person name="Fitzgerald B.C."/>
            <person name="Shkoporov A.N."/>
            <person name="Ross P.R."/>
            <person name="Hill C."/>
        </authorList>
    </citation>
    <scope>NUCLEOTIDE SEQUENCE [LARGE SCALE GENOMIC DNA]</scope>
    <source>
        <strain evidence="4 5">APC923/51-1</strain>
    </source>
</reference>
<dbReference type="SUPFAM" id="SSF55729">
    <property type="entry name" value="Acyl-CoA N-acyltransferases (Nat)"/>
    <property type="match status" value="1"/>
</dbReference>
<evidence type="ECO:0000256" key="2">
    <source>
        <dbReference type="ARBA" id="ARBA00023315"/>
    </source>
</evidence>
<dbReference type="InterPro" id="IPR016181">
    <property type="entry name" value="Acyl_CoA_acyltransferase"/>
</dbReference>
<dbReference type="PANTHER" id="PTHR42919">
    <property type="entry name" value="N-ALPHA-ACETYLTRANSFERASE"/>
    <property type="match status" value="1"/>
</dbReference>
<feature type="domain" description="N-acetyltransferase" evidence="3">
    <location>
        <begin position="1"/>
        <end position="103"/>
    </location>
</feature>
<dbReference type="Proteomes" id="UP000251281">
    <property type="component" value="Unassembled WGS sequence"/>
</dbReference>
<dbReference type="RefSeq" id="WP_112091296.1">
    <property type="nucleotide sequence ID" value="NZ_PRLD01000009.1"/>
</dbReference>
<name>A0A329U6J0_9FIRM</name>
<dbReference type="CDD" id="cd04301">
    <property type="entry name" value="NAT_SF"/>
    <property type="match status" value="1"/>
</dbReference>
<evidence type="ECO:0000313" key="4">
    <source>
        <dbReference type="EMBL" id="RAW56744.1"/>
    </source>
</evidence>
<accession>A0A329U6J0</accession>
<dbReference type="Gene3D" id="3.40.630.30">
    <property type="match status" value="1"/>
</dbReference>
<evidence type="ECO:0000256" key="1">
    <source>
        <dbReference type="ARBA" id="ARBA00022679"/>
    </source>
</evidence>
<dbReference type="PROSITE" id="PS51186">
    <property type="entry name" value="GNAT"/>
    <property type="match status" value="1"/>
</dbReference>
<dbReference type="InterPro" id="IPR000182">
    <property type="entry name" value="GNAT_dom"/>
</dbReference>
<sequence>MISYVREQNRIVAICAGYTNDLQNRRGYISVVAVLPEYSNKGYGKVAVQGFLKKAKSAGMLAVHLYADSENSAALHMYEKLGFSDWKVVGEPRPNDRHLIKKL</sequence>
<protein>
    <submittedName>
        <fullName evidence="4">N-acetyltransferase</fullName>
    </submittedName>
</protein>
<proteinExistence type="predicted"/>
<comment type="caution">
    <text evidence="4">The sequence shown here is derived from an EMBL/GenBank/DDBJ whole genome shotgun (WGS) entry which is preliminary data.</text>
</comment>
<dbReference type="Pfam" id="PF00583">
    <property type="entry name" value="Acetyltransf_1"/>
    <property type="match status" value="1"/>
</dbReference>
<keyword evidence="1 4" id="KW-0808">Transferase</keyword>
<dbReference type="PANTHER" id="PTHR42919:SF8">
    <property type="entry name" value="N-ALPHA-ACETYLTRANSFERASE 50"/>
    <property type="match status" value="1"/>
</dbReference>
<dbReference type="GO" id="GO:0016747">
    <property type="term" value="F:acyltransferase activity, transferring groups other than amino-acyl groups"/>
    <property type="evidence" value="ECO:0007669"/>
    <property type="project" value="InterPro"/>
</dbReference>
<evidence type="ECO:0000259" key="3">
    <source>
        <dbReference type="PROSITE" id="PS51186"/>
    </source>
</evidence>
<organism evidence="4 5">
    <name type="scientific">Faecalibacterium prausnitzii</name>
    <dbReference type="NCBI Taxonomy" id="853"/>
    <lineage>
        <taxon>Bacteria</taxon>
        <taxon>Bacillati</taxon>
        <taxon>Bacillota</taxon>
        <taxon>Clostridia</taxon>
        <taxon>Eubacteriales</taxon>
        <taxon>Oscillospiraceae</taxon>
        <taxon>Faecalibacterium</taxon>
    </lineage>
</organism>
<keyword evidence="2" id="KW-0012">Acyltransferase</keyword>
<dbReference type="InterPro" id="IPR051556">
    <property type="entry name" value="N-term/lysine_N-AcTrnsfr"/>
</dbReference>